<feature type="signal peptide" evidence="1">
    <location>
        <begin position="1"/>
        <end position="17"/>
    </location>
</feature>
<keyword evidence="3" id="KW-1185">Reference proteome</keyword>
<feature type="chain" id="PRO_5003636775" evidence="1">
    <location>
        <begin position="18"/>
        <end position="282"/>
    </location>
</feature>
<evidence type="ECO:0000256" key="1">
    <source>
        <dbReference type="SAM" id="SignalP"/>
    </source>
</evidence>
<organism evidence="2 3">
    <name type="scientific">Coccomyxa subellipsoidea (strain C-169)</name>
    <name type="common">Green microalga</name>
    <dbReference type="NCBI Taxonomy" id="574566"/>
    <lineage>
        <taxon>Eukaryota</taxon>
        <taxon>Viridiplantae</taxon>
        <taxon>Chlorophyta</taxon>
        <taxon>core chlorophytes</taxon>
        <taxon>Trebouxiophyceae</taxon>
        <taxon>Trebouxiophyceae incertae sedis</taxon>
        <taxon>Coccomyxaceae</taxon>
        <taxon>Coccomyxa</taxon>
        <taxon>Coccomyxa subellipsoidea</taxon>
    </lineage>
</organism>
<accession>I0Z5L2</accession>
<protein>
    <submittedName>
        <fullName evidence="2">Uncharacterized protein</fullName>
    </submittedName>
</protein>
<evidence type="ECO:0000313" key="3">
    <source>
        <dbReference type="Proteomes" id="UP000007264"/>
    </source>
</evidence>
<dbReference type="RefSeq" id="XP_005650475.1">
    <property type="nucleotide sequence ID" value="XM_005650418.1"/>
</dbReference>
<dbReference type="Proteomes" id="UP000007264">
    <property type="component" value="Unassembled WGS sequence"/>
</dbReference>
<comment type="caution">
    <text evidence="2">The sequence shown here is derived from an EMBL/GenBank/DDBJ whole genome shotgun (WGS) entry which is preliminary data.</text>
</comment>
<reference evidence="2 3" key="1">
    <citation type="journal article" date="2012" name="Genome Biol.">
        <title>The genome of the polar eukaryotic microalga coccomyxa subellipsoidea reveals traits of cold adaptation.</title>
        <authorList>
            <person name="Blanc G."/>
            <person name="Agarkova I."/>
            <person name="Grimwood J."/>
            <person name="Kuo A."/>
            <person name="Brueggeman A."/>
            <person name="Dunigan D."/>
            <person name="Gurnon J."/>
            <person name="Ladunga I."/>
            <person name="Lindquist E."/>
            <person name="Lucas S."/>
            <person name="Pangilinan J."/>
            <person name="Proschold T."/>
            <person name="Salamov A."/>
            <person name="Schmutz J."/>
            <person name="Weeks D."/>
            <person name="Yamada T."/>
            <person name="Claverie J.M."/>
            <person name="Grigoriev I."/>
            <person name="Van Etten J."/>
            <person name="Lomsadze A."/>
            <person name="Borodovsky M."/>
        </authorList>
    </citation>
    <scope>NUCLEOTIDE SEQUENCE [LARGE SCALE GENOMIC DNA]</scope>
    <source>
        <strain evidence="2 3">C-169</strain>
    </source>
</reference>
<dbReference type="GeneID" id="17043935"/>
<keyword evidence="1" id="KW-0732">Signal</keyword>
<name>I0Z5L2_COCSC</name>
<dbReference type="EMBL" id="AGSI01000003">
    <property type="protein sequence ID" value="EIE25931.1"/>
    <property type="molecule type" value="Genomic_DNA"/>
</dbReference>
<evidence type="ECO:0000313" key="2">
    <source>
        <dbReference type="EMBL" id="EIE25931.1"/>
    </source>
</evidence>
<proteinExistence type="predicted"/>
<dbReference type="AlphaFoldDB" id="I0Z5L2"/>
<sequence>MQALLLLLLMLLQASLCWQPVPVHSPRCKPPQLLQVQQQERRSLPLRQQERSAVGLRAEVQEHRQLRLPRQLLLRVPLQALQLWSLALAQAVVQRRLQPPPTPVQERELGAATQSRAGVCLRLCVQRWRVQGLECHERAAQPQPVPLPAAASSALSAVGGLLWEPVTVQVRLLLPPLVLRLPWEPLQGPWAPVLLLLTRQVAAQTMLGPQLGLAQHPAEGQLRWTPAAELCRQARQAAGPAAQSRALPLPALPLPASPLPELLPREAMLVAPQLAEQKRKLP</sequence>
<gene>
    <name evidence="2" type="ORF">COCSUDRAFT_32425</name>
</gene>
<feature type="non-terminal residue" evidence="2">
    <location>
        <position position="282"/>
    </location>
</feature>
<dbReference type="KEGG" id="csl:COCSUDRAFT_32425"/>